<dbReference type="AlphaFoldDB" id="A0A9Q0K5Y8"/>
<dbReference type="EMBL" id="JAMYWD010000008">
    <property type="protein sequence ID" value="KAJ4964082.1"/>
    <property type="molecule type" value="Genomic_DNA"/>
</dbReference>
<feature type="coiled-coil region" evidence="1">
    <location>
        <begin position="45"/>
        <end position="79"/>
    </location>
</feature>
<reference evidence="2" key="1">
    <citation type="journal article" date="2023" name="Plant J.">
        <title>The genome of the king protea, Protea cynaroides.</title>
        <authorList>
            <person name="Chang J."/>
            <person name="Duong T.A."/>
            <person name="Schoeman C."/>
            <person name="Ma X."/>
            <person name="Roodt D."/>
            <person name="Barker N."/>
            <person name="Li Z."/>
            <person name="Van de Peer Y."/>
            <person name="Mizrachi E."/>
        </authorList>
    </citation>
    <scope>NUCLEOTIDE SEQUENCE</scope>
    <source>
        <tissue evidence="2">Young leaves</tissue>
    </source>
</reference>
<keyword evidence="1" id="KW-0175">Coiled coil</keyword>
<dbReference type="OrthoDB" id="644067at2759"/>
<name>A0A9Q0K5Y8_9MAGN</name>
<comment type="caution">
    <text evidence="2">The sequence shown here is derived from an EMBL/GenBank/DDBJ whole genome shotgun (WGS) entry which is preliminary data.</text>
</comment>
<evidence type="ECO:0000313" key="3">
    <source>
        <dbReference type="Proteomes" id="UP001141806"/>
    </source>
</evidence>
<evidence type="ECO:0000256" key="1">
    <source>
        <dbReference type="SAM" id="Coils"/>
    </source>
</evidence>
<protein>
    <submittedName>
        <fullName evidence="2">Uncharacterized protein</fullName>
    </submittedName>
</protein>
<evidence type="ECO:0000313" key="2">
    <source>
        <dbReference type="EMBL" id="KAJ4964082.1"/>
    </source>
</evidence>
<organism evidence="2 3">
    <name type="scientific">Protea cynaroides</name>
    <dbReference type="NCBI Taxonomy" id="273540"/>
    <lineage>
        <taxon>Eukaryota</taxon>
        <taxon>Viridiplantae</taxon>
        <taxon>Streptophyta</taxon>
        <taxon>Embryophyta</taxon>
        <taxon>Tracheophyta</taxon>
        <taxon>Spermatophyta</taxon>
        <taxon>Magnoliopsida</taxon>
        <taxon>Proteales</taxon>
        <taxon>Proteaceae</taxon>
        <taxon>Protea</taxon>
    </lineage>
</organism>
<sequence>MPSSSASLSTRTTKAMEDVWQDINLVSLNDHPREDLLLSQDDNSRNKTTAYMNELEMENKNLRKEIASLRKEQECQRQHQQSLLARAAQLSKKHTLRRTSTAPF</sequence>
<dbReference type="Proteomes" id="UP001141806">
    <property type="component" value="Unassembled WGS sequence"/>
</dbReference>
<keyword evidence="3" id="KW-1185">Reference proteome</keyword>
<proteinExistence type="predicted"/>
<accession>A0A9Q0K5Y8</accession>
<gene>
    <name evidence="2" type="ORF">NE237_024021</name>
</gene>